<dbReference type="AlphaFoldDB" id="A0AAU9XVL2"/>
<gene>
    <name evidence="2" type="ORF">PMEA_00029921</name>
</gene>
<evidence type="ECO:0000313" key="2">
    <source>
        <dbReference type="EMBL" id="CAH3157221.1"/>
    </source>
</evidence>
<feature type="transmembrane region" description="Helical" evidence="1">
    <location>
        <begin position="12"/>
        <end position="31"/>
    </location>
</feature>
<name>A0AAU9XVL2_9CNID</name>
<keyword evidence="3" id="KW-1185">Reference proteome</keyword>
<keyword evidence="1" id="KW-0472">Membrane</keyword>
<dbReference type="Proteomes" id="UP001159428">
    <property type="component" value="Unassembled WGS sequence"/>
</dbReference>
<protein>
    <submittedName>
        <fullName evidence="2">Uncharacterized protein</fullName>
    </submittedName>
</protein>
<accession>A0AAU9XVL2</accession>
<sequence>MDDFVLEIITYVGLSLSIIGNLMTIVAYSLFTHKVVQCTFSTSSQRTRLETSFPSLKTGGFRDCKSIRAQIILHVRDL</sequence>
<keyword evidence="1" id="KW-1133">Transmembrane helix</keyword>
<comment type="caution">
    <text evidence="2">The sequence shown here is derived from an EMBL/GenBank/DDBJ whole genome shotgun (WGS) entry which is preliminary data.</text>
</comment>
<reference evidence="2 3" key="1">
    <citation type="submission" date="2022-05" db="EMBL/GenBank/DDBJ databases">
        <authorList>
            <consortium name="Genoscope - CEA"/>
            <person name="William W."/>
        </authorList>
    </citation>
    <scope>NUCLEOTIDE SEQUENCE [LARGE SCALE GENOMIC DNA]</scope>
</reference>
<evidence type="ECO:0000313" key="3">
    <source>
        <dbReference type="Proteomes" id="UP001159428"/>
    </source>
</evidence>
<dbReference type="EMBL" id="CALNXJ010000063">
    <property type="protein sequence ID" value="CAH3157221.1"/>
    <property type="molecule type" value="Genomic_DNA"/>
</dbReference>
<proteinExistence type="predicted"/>
<organism evidence="2 3">
    <name type="scientific">Pocillopora meandrina</name>
    <dbReference type="NCBI Taxonomy" id="46732"/>
    <lineage>
        <taxon>Eukaryota</taxon>
        <taxon>Metazoa</taxon>
        <taxon>Cnidaria</taxon>
        <taxon>Anthozoa</taxon>
        <taxon>Hexacorallia</taxon>
        <taxon>Scleractinia</taxon>
        <taxon>Astrocoeniina</taxon>
        <taxon>Pocilloporidae</taxon>
        <taxon>Pocillopora</taxon>
    </lineage>
</organism>
<evidence type="ECO:0000256" key="1">
    <source>
        <dbReference type="SAM" id="Phobius"/>
    </source>
</evidence>
<keyword evidence="1" id="KW-0812">Transmembrane</keyword>